<evidence type="ECO:0000256" key="2">
    <source>
        <dbReference type="ARBA" id="ARBA00022989"/>
    </source>
</evidence>
<feature type="transmembrane region" description="Helical" evidence="4">
    <location>
        <begin position="513"/>
        <end position="537"/>
    </location>
</feature>
<dbReference type="InterPro" id="IPR011701">
    <property type="entry name" value="MFS"/>
</dbReference>
<dbReference type="Proteomes" id="UP000214566">
    <property type="component" value="Unassembled WGS sequence"/>
</dbReference>
<feature type="transmembrane region" description="Helical" evidence="4">
    <location>
        <begin position="88"/>
        <end position="106"/>
    </location>
</feature>
<feature type="transmembrane region" description="Helical" evidence="4">
    <location>
        <begin position="418"/>
        <end position="439"/>
    </location>
</feature>
<keyword evidence="3 4" id="KW-0472">Membrane</keyword>
<dbReference type="RefSeq" id="WP_094159717.1">
    <property type="nucleotide sequence ID" value="NZ_LT592170.1"/>
</dbReference>
<accession>A0A238D2B4</accession>
<dbReference type="CDD" id="cd17353">
    <property type="entry name" value="MFS_OFA_like"/>
    <property type="match status" value="1"/>
</dbReference>
<feature type="transmembrane region" description="Helical" evidence="4">
    <location>
        <begin position="321"/>
        <end position="344"/>
    </location>
</feature>
<feature type="transmembrane region" description="Helical" evidence="4">
    <location>
        <begin position="213"/>
        <end position="235"/>
    </location>
</feature>
<evidence type="ECO:0000313" key="7">
    <source>
        <dbReference type="Proteomes" id="UP000214566"/>
    </source>
</evidence>
<evidence type="ECO:0000256" key="4">
    <source>
        <dbReference type="SAM" id="Phobius"/>
    </source>
</evidence>
<dbReference type="Pfam" id="PF07690">
    <property type="entry name" value="MFS_1"/>
    <property type="match status" value="1"/>
</dbReference>
<proteinExistence type="predicted"/>
<dbReference type="EMBL" id="FLMQ01000055">
    <property type="protein sequence ID" value="SBP87393.1"/>
    <property type="molecule type" value="Genomic_DNA"/>
</dbReference>
<feature type="transmembrane region" description="Helical" evidence="4">
    <location>
        <begin position="378"/>
        <end position="406"/>
    </location>
</feature>
<dbReference type="SUPFAM" id="SSF103473">
    <property type="entry name" value="MFS general substrate transporter"/>
    <property type="match status" value="1"/>
</dbReference>
<evidence type="ECO:0000256" key="1">
    <source>
        <dbReference type="ARBA" id="ARBA00022692"/>
    </source>
</evidence>
<feature type="transmembrane region" description="Helical" evidence="4">
    <location>
        <begin position="182"/>
        <end position="201"/>
    </location>
</feature>
<dbReference type="InterPro" id="IPR050327">
    <property type="entry name" value="Proton-linked_MCT"/>
</dbReference>
<evidence type="ECO:0000259" key="5">
    <source>
        <dbReference type="PROSITE" id="PS50850"/>
    </source>
</evidence>
<feature type="transmembrane region" description="Helical" evidence="4">
    <location>
        <begin position="356"/>
        <end position="372"/>
    </location>
</feature>
<dbReference type="Gene3D" id="1.20.1250.20">
    <property type="entry name" value="MFS general substrate transporter like domains"/>
    <property type="match status" value="2"/>
</dbReference>
<keyword evidence="2 4" id="KW-1133">Transmembrane helix</keyword>
<dbReference type="PANTHER" id="PTHR11360:SF317">
    <property type="entry name" value="MAJOR FACILITATOR SUPERFAMILY (MFS) PROFILE DOMAIN-CONTAINING PROTEIN-RELATED"/>
    <property type="match status" value="1"/>
</dbReference>
<keyword evidence="7" id="KW-1185">Reference proteome</keyword>
<organism evidence="6 7">
    <name type="scientific">Thiomonas delicata</name>
    <name type="common">Thiomonas cuprina</name>
    <dbReference type="NCBI Taxonomy" id="364030"/>
    <lineage>
        <taxon>Bacteria</taxon>
        <taxon>Pseudomonadati</taxon>
        <taxon>Pseudomonadota</taxon>
        <taxon>Betaproteobacteria</taxon>
        <taxon>Burkholderiales</taxon>
        <taxon>Thiomonas</taxon>
    </lineage>
</organism>
<feature type="transmembrane region" description="Helical" evidence="4">
    <location>
        <begin position="29"/>
        <end position="53"/>
    </location>
</feature>
<gene>
    <name evidence="6" type="ORF">THIARS_60106</name>
</gene>
<dbReference type="OrthoDB" id="9793415at2"/>
<protein>
    <submittedName>
        <fullName evidence="6">Putative permease (MFS superfamily)</fullName>
    </submittedName>
</protein>
<keyword evidence="1 4" id="KW-0812">Transmembrane</keyword>
<feature type="transmembrane region" description="Helical" evidence="4">
    <location>
        <begin position="142"/>
        <end position="162"/>
    </location>
</feature>
<dbReference type="GO" id="GO:0022857">
    <property type="term" value="F:transmembrane transporter activity"/>
    <property type="evidence" value="ECO:0007669"/>
    <property type="project" value="InterPro"/>
</dbReference>
<reference evidence="6 7" key="1">
    <citation type="submission" date="2016-06" db="EMBL/GenBank/DDBJ databases">
        <authorList>
            <person name="Kjaerup R.B."/>
            <person name="Dalgaard T.S."/>
            <person name="Juul-Madsen H.R."/>
        </authorList>
    </citation>
    <scope>NUCLEOTIDE SEQUENCE [LARGE SCALE GENOMIC DNA]</scope>
    <source>
        <strain evidence="6 7">DSM 16361</strain>
    </source>
</reference>
<dbReference type="InterPro" id="IPR020846">
    <property type="entry name" value="MFS_dom"/>
</dbReference>
<dbReference type="PANTHER" id="PTHR11360">
    <property type="entry name" value="MONOCARBOXYLATE TRANSPORTER"/>
    <property type="match status" value="1"/>
</dbReference>
<sequence length="544" mass="57411">MSEVLTTPLPAAGLLDRERTVAGPRFNRWLVPPAALAIHLCIGMAYGFSVFWLPMSKLLGNTDAALCTGMSFWGQLTTTSCNWSVPSVTHIFEIFIAFLGISAAIWGGWLEHAGPRKAGFIAALCWGGGLILGGLGVSMHQLWLVILGCGVLGGVGLGLGYISPVSTLIKWFPDRRGMATGFAIMGFGGGAMIGAPLAVALMKHFSATSPQGVASTLMLMGALYLVIMSAGAFGFRVPPRDWKPSGWTPKEGGKAMITDHEVHLNKAWKTPQFWLVWGVLCLNVTAGIGVLSMASPMLQDVFGARLIGVDATATLSTAQKAAIVAAAGGLVGLISLFNAVGRLFWAALSDHIGRKATYYIFFLLGIALYASLPTLGHIGAAGLFVVVVCVIMTMYGGGFSTVPAYLADLFGTQMVGAIHGRLLTAWSVAGVAGPFLIAAIRQTQINAGVAHNLVYDRTLYILAGLLFVGFILNLLVRPVDPKYRMTAEELAQERALKHEDRVAGDALHAARGAFGIVGVLAWAAVGIPFLIGVFIALQKAAVLF</sequence>
<dbReference type="InterPro" id="IPR036259">
    <property type="entry name" value="MFS_trans_sf"/>
</dbReference>
<dbReference type="AlphaFoldDB" id="A0A238D2B4"/>
<feature type="domain" description="Major facilitator superfamily (MFS) profile" evidence="5">
    <location>
        <begin position="49"/>
        <end position="481"/>
    </location>
</feature>
<dbReference type="PROSITE" id="PS50850">
    <property type="entry name" value="MFS"/>
    <property type="match status" value="1"/>
</dbReference>
<evidence type="ECO:0000256" key="3">
    <source>
        <dbReference type="ARBA" id="ARBA00023136"/>
    </source>
</evidence>
<evidence type="ECO:0000313" key="6">
    <source>
        <dbReference type="EMBL" id="SBP87393.1"/>
    </source>
</evidence>
<name>A0A238D2B4_THIDL</name>
<feature type="transmembrane region" description="Helical" evidence="4">
    <location>
        <begin position="459"/>
        <end position="476"/>
    </location>
</feature>
<feature type="transmembrane region" description="Helical" evidence="4">
    <location>
        <begin position="273"/>
        <end position="294"/>
    </location>
</feature>
<feature type="transmembrane region" description="Helical" evidence="4">
    <location>
        <begin position="118"/>
        <end position="136"/>
    </location>
</feature>